<name>A0A4U7BDV5_9PEZI</name>
<dbReference type="EMBL" id="PTQR01000011">
    <property type="protein sequence ID" value="TKX26744.1"/>
    <property type="molecule type" value="Genomic_DNA"/>
</dbReference>
<gene>
    <name evidence="3" type="ORF">C1H76_0898</name>
</gene>
<organism evidence="3 4">
    <name type="scientific">Elsinoe australis</name>
    <dbReference type="NCBI Taxonomy" id="40998"/>
    <lineage>
        <taxon>Eukaryota</taxon>
        <taxon>Fungi</taxon>
        <taxon>Dikarya</taxon>
        <taxon>Ascomycota</taxon>
        <taxon>Pezizomycotina</taxon>
        <taxon>Dothideomycetes</taxon>
        <taxon>Dothideomycetidae</taxon>
        <taxon>Myriangiales</taxon>
        <taxon>Elsinoaceae</taxon>
        <taxon>Elsinoe</taxon>
    </lineage>
</organism>
<evidence type="ECO:0000259" key="2">
    <source>
        <dbReference type="Pfam" id="PF14622"/>
    </source>
</evidence>
<accession>A0A4U7BDV5</accession>
<dbReference type="PANTHER" id="PTHR28160:SF1">
    <property type="entry name" value="LARGE RIBOSOMAL SUBUNIT PROTEIN ML57"/>
    <property type="match status" value="1"/>
</dbReference>
<proteinExistence type="predicted"/>
<dbReference type="Gene3D" id="1.10.1520.10">
    <property type="entry name" value="Ribonuclease III domain"/>
    <property type="match status" value="1"/>
</dbReference>
<reference evidence="3 4" key="1">
    <citation type="submission" date="2018-02" db="EMBL/GenBank/DDBJ databases">
        <title>Draft genome sequences of Elsinoe sp., causing black scab on jojoba.</title>
        <authorList>
            <person name="Stodart B."/>
            <person name="Jeffress S."/>
            <person name="Ash G."/>
            <person name="Arun Chinnappa K."/>
        </authorList>
    </citation>
    <scope>NUCLEOTIDE SEQUENCE [LARGE SCALE GENOMIC DNA]</scope>
    <source>
        <strain evidence="3 4">Hillstone_2</strain>
    </source>
</reference>
<feature type="domain" description="RNase III" evidence="2">
    <location>
        <begin position="113"/>
        <end position="257"/>
    </location>
</feature>
<sequence length="262" mass="28633">MESRQLLTAADRALRSCSLLRFRIQSLTPALTTPSRTLTTTTPAHQDASSTPRPSSPRHASAPPLPPCQVRMPFRLRPAPPQPPFKVNTDASVLDSAYVSLLGRGGDLLLPSDLKWLAVTHKSFDHGWQGNNDRLAFLGKRIVDLQVSLSLVAMPRLRTWGEDEEGSGEQGGAISGLENLTVFAKTRVQDPRRLAGLAREKGLERVVRWKPRKTSDLQSSGVDTVLAHTLYAIVGALSLQRGGDTTTQLVKERILAPLGLRK</sequence>
<dbReference type="GO" id="GO:0005762">
    <property type="term" value="C:mitochondrial large ribosomal subunit"/>
    <property type="evidence" value="ECO:0007669"/>
    <property type="project" value="InterPro"/>
</dbReference>
<evidence type="ECO:0000313" key="4">
    <source>
        <dbReference type="Proteomes" id="UP000308133"/>
    </source>
</evidence>
<comment type="caution">
    <text evidence="3">The sequence shown here is derived from an EMBL/GenBank/DDBJ whole genome shotgun (WGS) entry which is preliminary data.</text>
</comment>
<dbReference type="GO" id="GO:0032543">
    <property type="term" value="P:mitochondrial translation"/>
    <property type="evidence" value="ECO:0007669"/>
    <property type="project" value="InterPro"/>
</dbReference>
<dbReference type="PANTHER" id="PTHR28160">
    <property type="entry name" value="54S RIBOSOMAL PROTEIN L15, MITOCHONDRIAL"/>
    <property type="match status" value="1"/>
</dbReference>
<evidence type="ECO:0000256" key="1">
    <source>
        <dbReference type="SAM" id="MobiDB-lite"/>
    </source>
</evidence>
<dbReference type="InterPro" id="IPR040030">
    <property type="entry name" value="Ribosomal_mL57"/>
</dbReference>
<dbReference type="GO" id="GO:0006396">
    <property type="term" value="P:RNA processing"/>
    <property type="evidence" value="ECO:0007669"/>
    <property type="project" value="InterPro"/>
</dbReference>
<dbReference type="AlphaFoldDB" id="A0A4U7BDV5"/>
<feature type="region of interest" description="Disordered" evidence="1">
    <location>
        <begin position="33"/>
        <end position="70"/>
    </location>
</feature>
<feature type="compositionally biased region" description="Low complexity" evidence="1">
    <location>
        <begin position="33"/>
        <end position="62"/>
    </location>
</feature>
<dbReference type="FunFam" id="1.10.1520.10:FF:000018">
    <property type="entry name" value="RNase III domain protein"/>
    <property type="match status" value="1"/>
</dbReference>
<dbReference type="GO" id="GO:0003735">
    <property type="term" value="F:structural constituent of ribosome"/>
    <property type="evidence" value="ECO:0007669"/>
    <property type="project" value="InterPro"/>
</dbReference>
<dbReference type="CDD" id="cd00593">
    <property type="entry name" value="RIBOc"/>
    <property type="match status" value="1"/>
</dbReference>
<dbReference type="GO" id="GO:0004525">
    <property type="term" value="F:ribonuclease III activity"/>
    <property type="evidence" value="ECO:0007669"/>
    <property type="project" value="InterPro"/>
</dbReference>
<dbReference type="Proteomes" id="UP000308133">
    <property type="component" value="Unassembled WGS sequence"/>
</dbReference>
<protein>
    <submittedName>
        <fullName evidence="3">Ribonuclease III-like protein 1</fullName>
    </submittedName>
</protein>
<dbReference type="InterPro" id="IPR000999">
    <property type="entry name" value="RNase_III_dom"/>
</dbReference>
<dbReference type="Pfam" id="PF14622">
    <property type="entry name" value="Ribonucleas_3_3"/>
    <property type="match status" value="1"/>
</dbReference>
<evidence type="ECO:0000313" key="3">
    <source>
        <dbReference type="EMBL" id="TKX26744.1"/>
    </source>
</evidence>
<dbReference type="SUPFAM" id="SSF69065">
    <property type="entry name" value="RNase III domain-like"/>
    <property type="match status" value="1"/>
</dbReference>
<dbReference type="InterPro" id="IPR036389">
    <property type="entry name" value="RNase_III_sf"/>
</dbReference>